<dbReference type="InterPro" id="IPR002880">
    <property type="entry name" value="Pyrv_Fd/Flavodoxin_OxRdtase_N"/>
</dbReference>
<dbReference type="GO" id="GO:0044281">
    <property type="term" value="P:small molecule metabolic process"/>
    <property type="evidence" value="ECO:0007669"/>
    <property type="project" value="UniProtKB-ARBA"/>
</dbReference>
<dbReference type="InterPro" id="IPR002869">
    <property type="entry name" value="Pyrv_flavodox_OxRed_cen"/>
</dbReference>
<feature type="compositionally biased region" description="Low complexity" evidence="7">
    <location>
        <begin position="8"/>
        <end position="21"/>
    </location>
</feature>
<dbReference type="Pfam" id="PF02775">
    <property type="entry name" value="TPP_enzyme_C"/>
    <property type="match status" value="1"/>
</dbReference>
<dbReference type="EMBL" id="JACOGG010000001">
    <property type="protein sequence ID" value="MBC3933772.1"/>
    <property type="molecule type" value="Genomic_DNA"/>
</dbReference>
<dbReference type="GO" id="GO:0051539">
    <property type="term" value="F:4 iron, 4 sulfur cluster binding"/>
    <property type="evidence" value="ECO:0007669"/>
    <property type="project" value="UniProtKB-KW"/>
</dbReference>
<dbReference type="Gene3D" id="3.40.920.10">
    <property type="entry name" value="Pyruvate-ferredoxin oxidoreductase, PFOR, domain III"/>
    <property type="match status" value="1"/>
</dbReference>
<evidence type="ECO:0000256" key="1">
    <source>
        <dbReference type="ARBA" id="ARBA00022448"/>
    </source>
</evidence>
<name>A0A923KU37_9BURK</name>
<feature type="domain" description="4Fe-4S ferredoxin-type" evidence="8">
    <location>
        <begin position="676"/>
        <end position="706"/>
    </location>
</feature>
<dbReference type="RefSeq" id="WP_186879428.1">
    <property type="nucleotide sequence ID" value="NZ_JACOGG010000001.1"/>
</dbReference>
<comment type="caution">
    <text evidence="9">The sequence shown here is derived from an EMBL/GenBank/DDBJ whole genome shotgun (WGS) entry which is preliminary data.</text>
</comment>
<dbReference type="InterPro" id="IPR029061">
    <property type="entry name" value="THDP-binding"/>
</dbReference>
<dbReference type="CDD" id="cd07034">
    <property type="entry name" value="TPP_PYR_PFOR_IOR-alpha_like"/>
    <property type="match status" value="1"/>
</dbReference>
<sequence length="1202" mass="131060">MSSDTTMGSAGLSSASGASPSAATVSTQSAATINPAVTPVLHDVQLDDKYTSNSGTIFLSGIQALVRLPMIQRQRDLAAGLNTAGFISGYRGSPLGGLDETLWKTKNLLEQNHVQFVPGVNEDLAATAVWGTQTVDLIGPAKYDGVFSMWYGKGPGVDRCGDVFKHMNHAGTAKHGGVLLVAGDDHGAYSSTLPHQSDHIFSACMIPMLYPCNVQEYLDLGLHAWAMSRFSGCAVGFKALADTVESTASVDADPFRLQIQIPQDFVMPEGGLNTRLSLDTLGIQARKQEALMQDYKIYAALAYARANKLNHTTIDSPNAKLGIVASGKSYLDVLEALEELGIDEQFAADIGIRLYKVAMPWPLEPDGIREFAQGLDEILVVEEKRQMVEYQLKEQLYNWRDDVRPRVIGKFDEKGEWVHPRGEWLLTSKADFSVAQIARVISSRIARFHTSDLIKARLAFLEAKDVVLTKQVNTPARPAYYCSGCPHNTSTKVPEGSLALAGIGCHVMATAIYPEHNKLTTHMGGEGAPWIGQAAFSKLPHVFQNLGDGTYFHSGYLAIRAAAAAKVNITYKILYNDAVAMTGGQPVDGTITVPMMAQQMAAEGVKRIALVTEDLSRYSDRSQLPEMVTLHDRKDMDVVQRELREIQGCSVLIYDQTCAAEKRRRRKKGEFPDPNQRLFINEAVCEGCGDCGVQSNCTSLMPLETEFGRKRVIDQSSCNKDYSCVKGFCPSFVTVEGGKLRKSKTGTAKNDDFGALPEPQLPACSSAYNILLNGIGGTGVITVGALLGMAAHLEGKGASVLDMTGMSQKNGSVTSHIRIIEQGSKLRAQRIATGEADLILGCDILTAGAHDAISKMRAGRTRAVVNTHEQPTGAFAKNADWQFPLESVEHLISESVSGKVDFINATRLATALMGDSIATNLFMLGFAYQKGAIPVSEAALMRAIELNGVAIESNKKAFLWGRRAAVDLVRVEAVAFPAQKVVLQMPQSLDSLIKRRVDFLTAYQNADYAAQYSELVQRARNAESALGKGNAFSMAVARYYFKLLAYKDEYEVARLYTNGEFSDKIKQQFEGDFSLQFHLAPPLLAKKNAQGHLVKAKYGSWVWQAFKLLAGLKGLRGTALDVFGYTAERRAERALIKDYQEMIAGLIGRLSAENLEQAVALASLPEKIRGFGHVKEKAMQNYYAEQARLQVKAKVVELHRVA</sequence>
<dbReference type="Proteomes" id="UP000612361">
    <property type="component" value="Unassembled WGS sequence"/>
</dbReference>
<reference evidence="9" key="1">
    <citation type="submission" date="2020-08" db="EMBL/GenBank/DDBJ databases">
        <title>Novel species isolated from subtropical streams in China.</title>
        <authorList>
            <person name="Lu H."/>
        </authorList>
    </citation>
    <scope>NUCLEOTIDE SEQUENCE</scope>
    <source>
        <strain evidence="9">CY7W</strain>
    </source>
</reference>
<dbReference type="PANTHER" id="PTHR48084:SF3">
    <property type="entry name" value="SUBUNIT OF PYRUVATE:FLAVODOXIN OXIDOREDUCTASE"/>
    <property type="match status" value="1"/>
</dbReference>
<feature type="region of interest" description="Disordered" evidence="7">
    <location>
        <begin position="1"/>
        <end position="21"/>
    </location>
</feature>
<dbReference type="PROSITE" id="PS51379">
    <property type="entry name" value="4FE4S_FER_2"/>
    <property type="match status" value="1"/>
</dbReference>
<keyword evidence="2" id="KW-0004">4Fe-4S</keyword>
<dbReference type="AlphaFoldDB" id="A0A923KU37"/>
<keyword evidence="5" id="KW-0408">Iron</keyword>
<evidence type="ECO:0000313" key="10">
    <source>
        <dbReference type="Proteomes" id="UP000612361"/>
    </source>
</evidence>
<evidence type="ECO:0000256" key="3">
    <source>
        <dbReference type="ARBA" id="ARBA00022982"/>
    </source>
</evidence>
<protein>
    <submittedName>
        <fullName evidence="9">Indolepyruvate ferredoxin oxidoreductase family protein</fullName>
    </submittedName>
</protein>
<keyword evidence="4" id="KW-0560">Oxidoreductase</keyword>
<evidence type="ECO:0000256" key="2">
    <source>
        <dbReference type="ARBA" id="ARBA00022485"/>
    </source>
</evidence>
<dbReference type="Pfam" id="PF01558">
    <property type="entry name" value="POR"/>
    <property type="match status" value="1"/>
</dbReference>
<dbReference type="GO" id="GO:0016625">
    <property type="term" value="F:oxidoreductase activity, acting on the aldehyde or oxo group of donors, iron-sulfur protein as acceptor"/>
    <property type="evidence" value="ECO:0007669"/>
    <property type="project" value="UniProtKB-ARBA"/>
</dbReference>
<dbReference type="InterPro" id="IPR051457">
    <property type="entry name" value="2-oxoacid:Fd_oxidoreductase"/>
</dbReference>
<dbReference type="GO" id="GO:0030976">
    <property type="term" value="F:thiamine pyrophosphate binding"/>
    <property type="evidence" value="ECO:0007669"/>
    <property type="project" value="InterPro"/>
</dbReference>
<evidence type="ECO:0000256" key="5">
    <source>
        <dbReference type="ARBA" id="ARBA00023004"/>
    </source>
</evidence>
<evidence type="ECO:0000259" key="8">
    <source>
        <dbReference type="PROSITE" id="PS51379"/>
    </source>
</evidence>
<dbReference type="InterPro" id="IPR011766">
    <property type="entry name" value="TPP_enzyme_TPP-bd"/>
</dbReference>
<dbReference type="Gene3D" id="3.40.50.970">
    <property type="match status" value="1"/>
</dbReference>
<dbReference type="SUPFAM" id="SSF52518">
    <property type="entry name" value="Thiamin diphosphate-binding fold (THDP-binding)"/>
    <property type="match status" value="2"/>
</dbReference>
<dbReference type="NCBIfam" id="NF009588">
    <property type="entry name" value="PRK13029.1"/>
    <property type="match status" value="1"/>
</dbReference>
<accession>A0A923KU37</accession>
<proteinExistence type="predicted"/>
<dbReference type="Pfam" id="PF20169">
    <property type="entry name" value="DUF6537"/>
    <property type="match status" value="1"/>
</dbReference>
<keyword evidence="1" id="KW-0813">Transport</keyword>
<dbReference type="SUPFAM" id="SSF52922">
    <property type="entry name" value="TK C-terminal domain-like"/>
    <property type="match status" value="1"/>
</dbReference>
<dbReference type="GO" id="GO:0045333">
    <property type="term" value="P:cellular respiration"/>
    <property type="evidence" value="ECO:0007669"/>
    <property type="project" value="UniProtKB-ARBA"/>
</dbReference>
<organism evidence="9 10">
    <name type="scientific">Undibacterium rugosum</name>
    <dbReference type="NCBI Taxonomy" id="2762291"/>
    <lineage>
        <taxon>Bacteria</taxon>
        <taxon>Pseudomonadati</taxon>
        <taxon>Pseudomonadota</taxon>
        <taxon>Betaproteobacteria</taxon>
        <taxon>Burkholderiales</taxon>
        <taxon>Oxalobacteraceae</taxon>
        <taxon>Undibacterium</taxon>
    </lineage>
</organism>
<dbReference type="PANTHER" id="PTHR48084">
    <property type="entry name" value="2-OXOGLUTARATE OXIDOREDUCTASE SUBUNIT KORB-RELATED"/>
    <property type="match status" value="1"/>
</dbReference>
<evidence type="ECO:0000256" key="7">
    <source>
        <dbReference type="SAM" id="MobiDB-lite"/>
    </source>
</evidence>
<dbReference type="SUPFAM" id="SSF53323">
    <property type="entry name" value="Pyruvate-ferredoxin oxidoreductase, PFOR, domain III"/>
    <property type="match status" value="1"/>
</dbReference>
<dbReference type="InterPro" id="IPR017896">
    <property type="entry name" value="4Fe4S_Fe-S-bd"/>
</dbReference>
<dbReference type="InterPro" id="IPR009014">
    <property type="entry name" value="Transketo_C/PFOR_II"/>
</dbReference>
<gene>
    <name evidence="9" type="ORF">H8K47_00235</name>
</gene>
<evidence type="ECO:0000313" key="9">
    <source>
        <dbReference type="EMBL" id="MBC3933772.1"/>
    </source>
</evidence>
<keyword evidence="2" id="KW-0479">Metal-binding</keyword>
<dbReference type="InterPro" id="IPR019752">
    <property type="entry name" value="Pyrv/ketoisovalerate_OxRed_cat"/>
</dbReference>
<keyword evidence="10" id="KW-1185">Reference proteome</keyword>
<evidence type="ECO:0000256" key="4">
    <source>
        <dbReference type="ARBA" id="ARBA00023002"/>
    </source>
</evidence>
<dbReference type="InterPro" id="IPR046667">
    <property type="entry name" value="DUF6537"/>
</dbReference>
<dbReference type="NCBIfam" id="NF009589">
    <property type="entry name" value="PRK13030.1"/>
    <property type="match status" value="1"/>
</dbReference>
<evidence type="ECO:0000256" key="6">
    <source>
        <dbReference type="ARBA" id="ARBA00023014"/>
    </source>
</evidence>
<keyword evidence="6" id="KW-0411">Iron-sulfur</keyword>
<keyword evidence="3" id="KW-0249">Electron transport</keyword>